<feature type="signal peptide" evidence="1">
    <location>
        <begin position="1"/>
        <end position="22"/>
    </location>
</feature>
<organism evidence="3 4">
    <name type="scientific">Pendulispora brunnea</name>
    <dbReference type="NCBI Taxonomy" id="2905690"/>
    <lineage>
        <taxon>Bacteria</taxon>
        <taxon>Pseudomonadati</taxon>
        <taxon>Myxococcota</taxon>
        <taxon>Myxococcia</taxon>
        <taxon>Myxococcales</taxon>
        <taxon>Sorangiineae</taxon>
        <taxon>Pendulisporaceae</taxon>
        <taxon>Pendulispora</taxon>
    </lineage>
</organism>
<evidence type="ECO:0000259" key="2">
    <source>
        <dbReference type="Pfam" id="PF13529"/>
    </source>
</evidence>
<dbReference type="PROSITE" id="PS51257">
    <property type="entry name" value="PROKAR_LIPOPROTEIN"/>
    <property type="match status" value="1"/>
</dbReference>
<dbReference type="CDD" id="cd02549">
    <property type="entry name" value="Peptidase_C39A"/>
    <property type="match status" value="1"/>
</dbReference>
<sequence length="340" mass="37413">MRNTLGWLFSSCMLLGVVAGCASESGENVQSASSELTEAVQASVLLDVPIIKQNPELPRGCEVTSLAMMLNYVGVDVGKMTLASKIDKVPFWVVENQVHGNPNDGFVGDMYDRSKFGYGAYHGPVKRLADTYLPGRIRDLTGNSFDSLLTDYVGKGRPVWVVTNARFVKLADSEFQTWRTTSGNIRITMEEHAVVITGFDANSVYINNPLVDVPANGKNQRWNKQDFVAAWEQMGKQAISYDSSSDCAVRSDGRLYCNNKAGANMYAARTTSSSIVDHVRTTYSWFDCWGTGERHAGGNTTWYHTQGDDNGNWGWTPAVNLSTTSEFDANPSAYGLNRCD</sequence>
<evidence type="ECO:0000313" key="3">
    <source>
        <dbReference type="EMBL" id="WXA91582.1"/>
    </source>
</evidence>
<evidence type="ECO:0000313" key="4">
    <source>
        <dbReference type="Proteomes" id="UP001379533"/>
    </source>
</evidence>
<dbReference type="RefSeq" id="WP_394842202.1">
    <property type="nucleotide sequence ID" value="NZ_CP089982.1"/>
</dbReference>
<dbReference type="PANTHER" id="PTHR37806">
    <property type="entry name" value="LMO0724 PROTEIN"/>
    <property type="match status" value="1"/>
</dbReference>
<feature type="domain" description="Peptidase C39-like" evidence="2">
    <location>
        <begin position="46"/>
        <end position="209"/>
    </location>
</feature>
<gene>
    <name evidence="3" type="ORF">LZC95_34625</name>
</gene>
<dbReference type="EMBL" id="CP089982">
    <property type="protein sequence ID" value="WXA91582.1"/>
    <property type="molecule type" value="Genomic_DNA"/>
</dbReference>
<protein>
    <submittedName>
        <fullName evidence="3">C39 family peptidase</fullName>
    </submittedName>
</protein>
<dbReference type="Gene3D" id="3.90.70.10">
    <property type="entry name" value="Cysteine proteinases"/>
    <property type="match status" value="1"/>
</dbReference>
<name>A0ABZ2K312_9BACT</name>
<dbReference type="InterPro" id="IPR039564">
    <property type="entry name" value="Peptidase_C39-like"/>
</dbReference>
<reference evidence="3 4" key="1">
    <citation type="submission" date="2021-12" db="EMBL/GenBank/DDBJ databases">
        <title>Discovery of the Pendulisporaceae a myxobacterial family with distinct sporulation behavior and unique specialized metabolism.</title>
        <authorList>
            <person name="Garcia R."/>
            <person name="Popoff A."/>
            <person name="Bader C.D."/>
            <person name="Loehr J."/>
            <person name="Walesch S."/>
            <person name="Walt C."/>
            <person name="Boldt J."/>
            <person name="Bunk B."/>
            <person name="Haeckl F.J.F.P.J."/>
            <person name="Gunesch A.P."/>
            <person name="Birkelbach J."/>
            <person name="Nuebel U."/>
            <person name="Pietschmann T."/>
            <person name="Bach T."/>
            <person name="Mueller R."/>
        </authorList>
    </citation>
    <scope>NUCLEOTIDE SEQUENCE [LARGE SCALE GENOMIC DNA]</scope>
    <source>
        <strain evidence="3 4">MSr12523</strain>
    </source>
</reference>
<accession>A0ABZ2K312</accession>
<keyword evidence="1" id="KW-0732">Signal</keyword>
<dbReference type="Proteomes" id="UP001379533">
    <property type="component" value="Chromosome"/>
</dbReference>
<keyword evidence="4" id="KW-1185">Reference proteome</keyword>
<feature type="chain" id="PRO_5047157134" evidence="1">
    <location>
        <begin position="23"/>
        <end position="340"/>
    </location>
</feature>
<dbReference type="InterPro" id="IPR039563">
    <property type="entry name" value="Peptidase_C39_single_dom"/>
</dbReference>
<proteinExistence type="predicted"/>
<dbReference type="Pfam" id="PF13529">
    <property type="entry name" value="Peptidase_C39_2"/>
    <property type="match status" value="1"/>
</dbReference>
<dbReference type="PANTHER" id="PTHR37806:SF1">
    <property type="entry name" value="PEPTIDASE C39-LIKE DOMAIN-CONTAINING PROTEIN"/>
    <property type="match status" value="1"/>
</dbReference>
<evidence type="ECO:0000256" key="1">
    <source>
        <dbReference type="SAM" id="SignalP"/>
    </source>
</evidence>